<feature type="domain" description="JmjC" evidence="4">
    <location>
        <begin position="101"/>
        <end position="245"/>
    </location>
</feature>
<dbReference type="InterPro" id="IPR039994">
    <property type="entry name" value="NO66-like"/>
</dbReference>
<evidence type="ECO:0000256" key="2">
    <source>
        <dbReference type="ARBA" id="ARBA00022723"/>
    </source>
</evidence>
<comment type="cofactor">
    <cofactor evidence="1">
        <name>Fe(2+)</name>
        <dbReference type="ChEBI" id="CHEBI:29033"/>
    </cofactor>
</comment>
<evidence type="ECO:0000256" key="3">
    <source>
        <dbReference type="ARBA" id="ARBA00023004"/>
    </source>
</evidence>
<dbReference type="GO" id="GO:0051864">
    <property type="term" value="F:histone H3K36 demethylase activity"/>
    <property type="evidence" value="ECO:0007669"/>
    <property type="project" value="TreeGrafter"/>
</dbReference>
<sequence length="404" mass="45245">MEHRLIREVEEALGWSGPEPLGEQFARGRIAHPDVLERLLTANRLLDMVMRRSLTNPQFRCFRGGEELHPRAYFSQDVNRRGQSIRMVNMRRLRHLLAGGATLVLDQANVFDPTMEVACRAMQWWSRERVQVNVYLTTNDASGFDLHWDDHDVLVIQLAGEKEWEVRGASRPVPMFRDAARNDEPSQETIWAGSMTAGDVMHIPRGYWHQATRNGRGTGQSMHMTLGFEKRTGVNWLAWLADWSREVEVFRRDLDRWSGCPTDQHAQQQELAEAARTLIDSRGPTGFLAAREQAAAPGRHVPFLDIFGPLQAVVCITEFSPQIIEHDESVNVLAGGKKLTFTAKALPALRLLLSGHPVHLAQAATAVGAEVEELATILTDEELCAPLTTELSSGYTDLVTNAAC</sequence>
<evidence type="ECO:0000313" key="5">
    <source>
        <dbReference type="EMBL" id="GFE03763.1"/>
    </source>
</evidence>
<evidence type="ECO:0000313" key="6">
    <source>
        <dbReference type="Proteomes" id="UP000435837"/>
    </source>
</evidence>
<proteinExistence type="predicted"/>
<reference evidence="5 6" key="1">
    <citation type="submission" date="2019-12" db="EMBL/GenBank/DDBJ databases">
        <title>Whole genome shotgun sequence of Streptomyces caniferus NBRC 15389.</title>
        <authorList>
            <person name="Ichikawa N."/>
            <person name="Kimura A."/>
            <person name="Kitahashi Y."/>
            <person name="Komaki H."/>
            <person name="Tamura T."/>
        </authorList>
    </citation>
    <scope>NUCLEOTIDE SEQUENCE [LARGE SCALE GENOMIC DNA]</scope>
    <source>
        <strain evidence="5 6">NBRC 15389</strain>
    </source>
</reference>
<dbReference type="Gene3D" id="2.60.120.650">
    <property type="entry name" value="Cupin"/>
    <property type="match status" value="1"/>
</dbReference>
<dbReference type="EMBL" id="BLIN01000001">
    <property type="protein sequence ID" value="GFE03763.1"/>
    <property type="molecule type" value="Genomic_DNA"/>
</dbReference>
<dbReference type="GO" id="GO:0046872">
    <property type="term" value="F:metal ion binding"/>
    <property type="evidence" value="ECO:0007669"/>
    <property type="project" value="UniProtKB-KW"/>
</dbReference>
<dbReference type="PANTHER" id="PTHR13096:SF9">
    <property type="entry name" value="BIFUNCTIONAL LYSINE-SPECIFIC DEMETHYLASE AND HISTIDYL-HYDROXYLASE"/>
    <property type="match status" value="1"/>
</dbReference>
<dbReference type="OrthoDB" id="9764016at2"/>
<protein>
    <recommendedName>
        <fullName evidence="4">JmjC domain-containing protein</fullName>
    </recommendedName>
</protein>
<evidence type="ECO:0000259" key="4">
    <source>
        <dbReference type="PROSITE" id="PS51184"/>
    </source>
</evidence>
<dbReference type="SUPFAM" id="SSF51197">
    <property type="entry name" value="Clavaminate synthase-like"/>
    <property type="match status" value="1"/>
</dbReference>
<dbReference type="PROSITE" id="PS51184">
    <property type="entry name" value="JMJC"/>
    <property type="match status" value="1"/>
</dbReference>
<comment type="caution">
    <text evidence="5">The sequence shown here is derived from an EMBL/GenBank/DDBJ whole genome shotgun (WGS) entry which is preliminary data.</text>
</comment>
<evidence type="ECO:0000256" key="1">
    <source>
        <dbReference type="ARBA" id="ARBA00001954"/>
    </source>
</evidence>
<accession>A0A640RX31</accession>
<dbReference type="InterPro" id="IPR003347">
    <property type="entry name" value="JmjC_dom"/>
</dbReference>
<dbReference type="AlphaFoldDB" id="A0A640RX31"/>
<dbReference type="PANTHER" id="PTHR13096">
    <property type="entry name" value="MINA53 MYC INDUCED NUCLEAR ANTIGEN"/>
    <property type="match status" value="1"/>
</dbReference>
<name>A0A640RX31_9ACTN</name>
<gene>
    <name evidence="5" type="ORF">Scani_00310</name>
</gene>
<dbReference type="Proteomes" id="UP000435837">
    <property type="component" value="Unassembled WGS sequence"/>
</dbReference>
<organism evidence="5 6">
    <name type="scientific">Streptomyces caniferus</name>
    <dbReference type="NCBI Taxonomy" id="285557"/>
    <lineage>
        <taxon>Bacteria</taxon>
        <taxon>Bacillati</taxon>
        <taxon>Actinomycetota</taxon>
        <taxon>Actinomycetes</taxon>
        <taxon>Kitasatosporales</taxon>
        <taxon>Streptomycetaceae</taxon>
        <taxon>Streptomyces</taxon>
    </lineage>
</organism>
<keyword evidence="2" id="KW-0479">Metal-binding</keyword>
<dbReference type="Pfam" id="PF08007">
    <property type="entry name" value="JmjC_2"/>
    <property type="match status" value="1"/>
</dbReference>
<dbReference type="GO" id="GO:0032453">
    <property type="term" value="F:histone H3K4 demethylase activity"/>
    <property type="evidence" value="ECO:0007669"/>
    <property type="project" value="TreeGrafter"/>
</dbReference>
<keyword evidence="3" id="KW-0408">Iron</keyword>
<dbReference type="RefSeq" id="WP_159468776.1">
    <property type="nucleotide sequence ID" value="NZ_BAAATH010000014.1"/>
</dbReference>